<dbReference type="OrthoDB" id="348976at2759"/>
<dbReference type="Proteomes" id="UP001153076">
    <property type="component" value="Unassembled WGS sequence"/>
</dbReference>
<dbReference type="EMBL" id="JAKOGI010000004">
    <property type="protein sequence ID" value="KAJ8452489.1"/>
    <property type="molecule type" value="Genomic_DNA"/>
</dbReference>
<keyword evidence="2" id="KW-1185">Reference proteome</keyword>
<dbReference type="AlphaFoldDB" id="A0A9Q1QSH1"/>
<name>A0A9Q1QSH1_9CARY</name>
<evidence type="ECO:0000313" key="1">
    <source>
        <dbReference type="EMBL" id="KAJ8452489.1"/>
    </source>
</evidence>
<dbReference type="PANTHER" id="PTHR34123">
    <property type="entry name" value="OS04G0578200 PROTEIN"/>
    <property type="match status" value="1"/>
</dbReference>
<dbReference type="InterPro" id="IPR018790">
    <property type="entry name" value="DUF2358"/>
</dbReference>
<comment type="caution">
    <text evidence="1">The sequence shown here is derived from an EMBL/GenBank/DDBJ whole genome shotgun (WGS) entry which is preliminary data.</text>
</comment>
<reference evidence="1" key="1">
    <citation type="submission" date="2022-04" db="EMBL/GenBank/DDBJ databases">
        <title>Carnegiea gigantea Genome sequencing and assembly v2.</title>
        <authorList>
            <person name="Copetti D."/>
            <person name="Sanderson M.J."/>
            <person name="Burquez A."/>
            <person name="Wojciechowski M.F."/>
        </authorList>
    </citation>
    <scope>NUCLEOTIDE SEQUENCE</scope>
    <source>
        <strain evidence="1">SGP5-SGP5p</strain>
        <tissue evidence="1">Aerial part</tissue>
    </source>
</reference>
<evidence type="ECO:0000313" key="2">
    <source>
        <dbReference type="Proteomes" id="UP001153076"/>
    </source>
</evidence>
<protein>
    <submittedName>
        <fullName evidence="1">Uncharacterized protein</fullName>
    </submittedName>
</protein>
<organism evidence="1 2">
    <name type="scientific">Carnegiea gigantea</name>
    <dbReference type="NCBI Taxonomy" id="171969"/>
    <lineage>
        <taxon>Eukaryota</taxon>
        <taxon>Viridiplantae</taxon>
        <taxon>Streptophyta</taxon>
        <taxon>Embryophyta</taxon>
        <taxon>Tracheophyta</taxon>
        <taxon>Spermatophyta</taxon>
        <taxon>Magnoliopsida</taxon>
        <taxon>eudicotyledons</taxon>
        <taxon>Gunneridae</taxon>
        <taxon>Pentapetalae</taxon>
        <taxon>Caryophyllales</taxon>
        <taxon>Cactineae</taxon>
        <taxon>Cactaceae</taxon>
        <taxon>Cactoideae</taxon>
        <taxon>Echinocereeae</taxon>
        <taxon>Carnegiea</taxon>
    </lineage>
</organism>
<dbReference type="Pfam" id="PF10184">
    <property type="entry name" value="DUF2358"/>
    <property type="match status" value="1"/>
</dbReference>
<gene>
    <name evidence="1" type="ORF">Cgig2_000078</name>
</gene>
<accession>A0A9Q1QSH1</accession>
<sequence length="214" mass="24030">MAGVCCAASTSYCKASIRIVRCSSSRQTNRDNNPSKQTPPLLKFAVSGVTEILRLFSIGNDKKMDVVVSGREDELSVSGVDDILDILKADYDNAYFVTGIFSFSIYADDCLFEDPTIKFREHIWAAYILLTSLLVDNAATLTQGADSERDFVLANWSLRTYLKLPWRPLIAIEGSTMYYLNDEYKIIRHVESWSVSALEAVGQIFTPGFRKPRD</sequence>
<dbReference type="PANTHER" id="PTHR34123:SF4">
    <property type="entry name" value="PHOSPHORIBOSYLTRANSFERASE-LIKE PROTEIN, PUTATIVE (DUF2358)-RELATED"/>
    <property type="match status" value="1"/>
</dbReference>
<proteinExistence type="predicted"/>